<evidence type="ECO:0000313" key="2">
    <source>
        <dbReference type="EMBL" id="KAF9791229.1"/>
    </source>
</evidence>
<feature type="transmembrane region" description="Helical" evidence="1">
    <location>
        <begin position="80"/>
        <end position="98"/>
    </location>
</feature>
<evidence type="ECO:0000313" key="3">
    <source>
        <dbReference type="Proteomes" id="UP000736335"/>
    </source>
</evidence>
<reference evidence="2" key="2">
    <citation type="submission" date="2020-11" db="EMBL/GenBank/DDBJ databases">
        <authorList>
            <consortium name="DOE Joint Genome Institute"/>
            <person name="Kuo A."/>
            <person name="Miyauchi S."/>
            <person name="Kiss E."/>
            <person name="Drula E."/>
            <person name="Kohler A."/>
            <person name="Sanchez-Garcia M."/>
            <person name="Andreopoulos B."/>
            <person name="Barry K.W."/>
            <person name="Bonito G."/>
            <person name="Buee M."/>
            <person name="Carver A."/>
            <person name="Chen C."/>
            <person name="Cichocki N."/>
            <person name="Clum A."/>
            <person name="Culley D."/>
            <person name="Crous P.W."/>
            <person name="Fauchery L."/>
            <person name="Girlanda M."/>
            <person name="Hayes R."/>
            <person name="Keri Z."/>
            <person name="Labutti K."/>
            <person name="Lipzen A."/>
            <person name="Lombard V."/>
            <person name="Magnuson J."/>
            <person name="Maillard F."/>
            <person name="Morin E."/>
            <person name="Murat C."/>
            <person name="Nolan M."/>
            <person name="Ohm R."/>
            <person name="Pangilinan J."/>
            <person name="Pereira M."/>
            <person name="Perotto S."/>
            <person name="Peter M."/>
            <person name="Riley R."/>
            <person name="Sitrit Y."/>
            <person name="Stielow B."/>
            <person name="Szollosi G."/>
            <person name="Zifcakova L."/>
            <person name="Stursova M."/>
            <person name="Spatafora J.W."/>
            <person name="Tedersoo L."/>
            <person name="Vaario L.-M."/>
            <person name="Yamada A."/>
            <person name="Yan M."/>
            <person name="Wang P."/>
            <person name="Xu J."/>
            <person name="Bruns T."/>
            <person name="Baldrian P."/>
            <person name="Vilgalys R."/>
            <person name="Henrissat B."/>
            <person name="Grigoriev I.V."/>
            <person name="Hibbett D."/>
            <person name="Nagy L.G."/>
            <person name="Martin F.M."/>
        </authorList>
    </citation>
    <scope>NUCLEOTIDE SEQUENCE</scope>
    <source>
        <strain evidence="2">UH-Tt-Lm1</strain>
    </source>
</reference>
<keyword evidence="1" id="KW-0472">Membrane</keyword>
<keyword evidence="1" id="KW-1133">Transmembrane helix</keyword>
<dbReference type="AlphaFoldDB" id="A0A9P6HNX9"/>
<organism evidence="2 3">
    <name type="scientific">Thelephora terrestris</name>
    <dbReference type="NCBI Taxonomy" id="56493"/>
    <lineage>
        <taxon>Eukaryota</taxon>
        <taxon>Fungi</taxon>
        <taxon>Dikarya</taxon>
        <taxon>Basidiomycota</taxon>
        <taxon>Agaricomycotina</taxon>
        <taxon>Agaricomycetes</taxon>
        <taxon>Thelephorales</taxon>
        <taxon>Thelephoraceae</taxon>
        <taxon>Thelephora</taxon>
    </lineage>
</organism>
<proteinExistence type="predicted"/>
<evidence type="ECO:0000256" key="1">
    <source>
        <dbReference type="SAM" id="Phobius"/>
    </source>
</evidence>
<keyword evidence="1" id="KW-0812">Transmembrane</keyword>
<comment type="caution">
    <text evidence="2">The sequence shown here is derived from an EMBL/GenBank/DDBJ whole genome shotgun (WGS) entry which is preliminary data.</text>
</comment>
<name>A0A9P6HNX9_9AGAM</name>
<accession>A0A9P6HNX9</accession>
<protein>
    <submittedName>
        <fullName evidence="2">Uncharacterized protein</fullName>
    </submittedName>
</protein>
<dbReference type="EMBL" id="WIUZ02000002">
    <property type="protein sequence ID" value="KAF9791229.1"/>
    <property type="molecule type" value="Genomic_DNA"/>
</dbReference>
<gene>
    <name evidence="2" type="ORF">BJ322DRAFT_437690</name>
</gene>
<reference evidence="2" key="1">
    <citation type="journal article" date="2020" name="Nat. Commun.">
        <title>Large-scale genome sequencing of mycorrhizal fungi provides insights into the early evolution of symbiotic traits.</title>
        <authorList>
            <person name="Miyauchi S."/>
            <person name="Kiss E."/>
            <person name="Kuo A."/>
            <person name="Drula E."/>
            <person name="Kohler A."/>
            <person name="Sanchez-Garcia M."/>
            <person name="Morin E."/>
            <person name="Andreopoulos B."/>
            <person name="Barry K.W."/>
            <person name="Bonito G."/>
            <person name="Buee M."/>
            <person name="Carver A."/>
            <person name="Chen C."/>
            <person name="Cichocki N."/>
            <person name="Clum A."/>
            <person name="Culley D."/>
            <person name="Crous P.W."/>
            <person name="Fauchery L."/>
            <person name="Girlanda M."/>
            <person name="Hayes R.D."/>
            <person name="Keri Z."/>
            <person name="LaButti K."/>
            <person name="Lipzen A."/>
            <person name="Lombard V."/>
            <person name="Magnuson J."/>
            <person name="Maillard F."/>
            <person name="Murat C."/>
            <person name="Nolan M."/>
            <person name="Ohm R.A."/>
            <person name="Pangilinan J."/>
            <person name="Pereira M.F."/>
            <person name="Perotto S."/>
            <person name="Peter M."/>
            <person name="Pfister S."/>
            <person name="Riley R."/>
            <person name="Sitrit Y."/>
            <person name="Stielow J.B."/>
            <person name="Szollosi G."/>
            <person name="Zifcakova L."/>
            <person name="Stursova M."/>
            <person name="Spatafora J.W."/>
            <person name="Tedersoo L."/>
            <person name="Vaario L.M."/>
            <person name="Yamada A."/>
            <person name="Yan M."/>
            <person name="Wang P."/>
            <person name="Xu J."/>
            <person name="Bruns T."/>
            <person name="Baldrian P."/>
            <person name="Vilgalys R."/>
            <person name="Dunand C."/>
            <person name="Henrissat B."/>
            <person name="Grigoriev I.V."/>
            <person name="Hibbett D."/>
            <person name="Nagy L.G."/>
            <person name="Martin F.M."/>
        </authorList>
    </citation>
    <scope>NUCLEOTIDE SEQUENCE</scope>
    <source>
        <strain evidence="2">UH-Tt-Lm1</strain>
    </source>
</reference>
<dbReference type="Proteomes" id="UP000736335">
    <property type="component" value="Unassembled WGS sequence"/>
</dbReference>
<sequence>MEGRADGLIRSPPCGPSSFCILWSFGFVPIFNTNYLIFRWQFPWFIFPLLFPRVLTSGRHISIGSTTSNVLNDGHPTGCIFAIVFFFRALAPFIFAYVHSVQSSRPSAFSVCGPLDYCNGQSPWFWVCRLPKHSSLYDLHRESRHVGAAAVDIGKAEWNSSCP</sequence>
<feature type="transmembrane region" description="Helical" evidence="1">
    <location>
        <begin position="20"/>
        <end position="38"/>
    </location>
</feature>
<keyword evidence="3" id="KW-1185">Reference proteome</keyword>